<evidence type="ECO:0000256" key="12">
    <source>
        <dbReference type="ARBA" id="ARBA00023136"/>
    </source>
</evidence>
<evidence type="ECO:0000256" key="8">
    <source>
        <dbReference type="ARBA" id="ARBA00022989"/>
    </source>
</evidence>
<keyword evidence="9" id="KW-0560">Oxidoreductase</keyword>
<evidence type="ECO:0000256" key="5">
    <source>
        <dbReference type="ARBA" id="ARBA00022617"/>
    </source>
</evidence>
<organism evidence="16 17">
    <name type="scientific">Agaricus bisporus var. burnettii</name>
    <dbReference type="NCBI Taxonomy" id="192524"/>
    <lineage>
        <taxon>Eukaryota</taxon>
        <taxon>Fungi</taxon>
        <taxon>Dikarya</taxon>
        <taxon>Basidiomycota</taxon>
        <taxon>Agaricomycotina</taxon>
        <taxon>Agaricomycetes</taxon>
        <taxon>Agaricomycetidae</taxon>
        <taxon>Agaricales</taxon>
        <taxon>Agaricineae</taxon>
        <taxon>Agaricaceae</taxon>
        <taxon>Agaricus</taxon>
    </lineage>
</organism>
<evidence type="ECO:0000256" key="2">
    <source>
        <dbReference type="ARBA" id="ARBA00004370"/>
    </source>
</evidence>
<dbReference type="GO" id="GO:0020037">
    <property type="term" value="F:heme binding"/>
    <property type="evidence" value="ECO:0007669"/>
    <property type="project" value="InterPro"/>
</dbReference>
<comment type="similarity">
    <text evidence="4">Belongs to the cytochrome P450 family.</text>
</comment>
<dbReference type="InterPro" id="IPR050121">
    <property type="entry name" value="Cytochrome_P450_monoxygenase"/>
</dbReference>
<gene>
    <name evidence="16" type="ORF">Agabi119p4_1893</name>
</gene>
<name>A0A8H7F870_AGABI</name>
<dbReference type="PANTHER" id="PTHR24305">
    <property type="entry name" value="CYTOCHROME P450"/>
    <property type="match status" value="1"/>
</dbReference>
<proteinExistence type="inferred from homology"/>
<keyword evidence="5 13" id="KW-0349">Heme</keyword>
<evidence type="ECO:0000256" key="4">
    <source>
        <dbReference type="ARBA" id="ARBA00010617"/>
    </source>
</evidence>
<evidence type="ECO:0000313" key="16">
    <source>
        <dbReference type="EMBL" id="KAF7782517.1"/>
    </source>
</evidence>
<keyword evidence="10 13" id="KW-0408">Iron</keyword>
<dbReference type="PRINTS" id="PR00463">
    <property type="entry name" value="EP450I"/>
</dbReference>
<dbReference type="Pfam" id="PF00067">
    <property type="entry name" value="p450"/>
    <property type="match status" value="1"/>
</dbReference>
<evidence type="ECO:0000256" key="14">
    <source>
        <dbReference type="SAM" id="MobiDB-lite"/>
    </source>
</evidence>
<dbReference type="GO" id="GO:0004497">
    <property type="term" value="F:monooxygenase activity"/>
    <property type="evidence" value="ECO:0007669"/>
    <property type="project" value="UniProtKB-KW"/>
</dbReference>
<dbReference type="PROSITE" id="PS00086">
    <property type="entry name" value="CYTOCHROME_P450"/>
    <property type="match status" value="1"/>
</dbReference>
<evidence type="ECO:0000256" key="13">
    <source>
        <dbReference type="PIRSR" id="PIRSR602401-1"/>
    </source>
</evidence>
<dbReference type="GO" id="GO:0005506">
    <property type="term" value="F:iron ion binding"/>
    <property type="evidence" value="ECO:0007669"/>
    <property type="project" value="InterPro"/>
</dbReference>
<keyword evidence="12 15" id="KW-0472">Membrane</keyword>
<feature type="transmembrane region" description="Helical" evidence="15">
    <location>
        <begin position="415"/>
        <end position="435"/>
    </location>
</feature>
<feature type="compositionally biased region" description="Low complexity" evidence="14">
    <location>
        <begin position="299"/>
        <end position="309"/>
    </location>
</feature>
<comment type="cofactor">
    <cofactor evidence="1 13">
        <name>heme</name>
        <dbReference type="ChEBI" id="CHEBI:30413"/>
    </cofactor>
</comment>
<evidence type="ECO:0000256" key="7">
    <source>
        <dbReference type="ARBA" id="ARBA00022723"/>
    </source>
</evidence>
<protein>
    <recommendedName>
        <fullName evidence="18">Cytochrome P450</fullName>
    </recommendedName>
</protein>
<dbReference type="InterPro" id="IPR036396">
    <property type="entry name" value="Cyt_P450_sf"/>
</dbReference>
<feature type="binding site" description="axial binding residue" evidence="13">
    <location>
        <position position="903"/>
    </location>
    <ligand>
        <name>heme</name>
        <dbReference type="ChEBI" id="CHEBI:30413"/>
    </ligand>
    <ligandPart>
        <name>Fe</name>
        <dbReference type="ChEBI" id="CHEBI:18248"/>
    </ligandPart>
</feature>
<feature type="region of interest" description="Disordered" evidence="14">
    <location>
        <begin position="22"/>
        <end position="96"/>
    </location>
</feature>
<keyword evidence="8 15" id="KW-1133">Transmembrane helix</keyword>
<evidence type="ECO:0000256" key="1">
    <source>
        <dbReference type="ARBA" id="ARBA00001971"/>
    </source>
</evidence>
<dbReference type="GO" id="GO:0016020">
    <property type="term" value="C:membrane"/>
    <property type="evidence" value="ECO:0007669"/>
    <property type="project" value="UniProtKB-SubCell"/>
</dbReference>
<feature type="compositionally biased region" description="Basic and acidic residues" evidence="14">
    <location>
        <begin position="178"/>
        <end position="189"/>
    </location>
</feature>
<dbReference type="PRINTS" id="PR00385">
    <property type="entry name" value="P450"/>
</dbReference>
<evidence type="ECO:0000256" key="10">
    <source>
        <dbReference type="ARBA" id="ARBA00023004"/>
    </source>
</evidence>
<dbReference type="Gene3D" id="1.10.630.10">
    <property type="entry name" value="Cytochrome P450"/>
    <property type="match status" value="1"/>
</dbReference>
<comment type="caution">
    <text evidence="16">The sequence shown here is derived from an EMBL/GenBank/DDBJ whole genome shotgun (WGS) entry which is preliminary data.</text>
</comment>
<dbReference type="AlphaFoldDB" id="A0A8H7F870"/>
<dbReference type="InterPro" id="IPR017972">
    <property type="entry name" value="Cyt_P450_CS"/>
</dbReference>
<evidence type="ECO:0000256" key="3">
    <source>
        <dbReference type="ARBA" id="ARBA00004721"/>
    </source>
</evidence>
<reference evidence="16 17" key="1">
    <citation type="journal article" name="Sci. Rep.">
        <title>Telomere-to-telomere assembled and centromere annotated genomes of the two main subspecies of the button mushroom Agaricus bisporus reveal especially polymorphic chromosome ends.</title>
        <authorList>
            <person name="Sonnenberg A.S.M."/>
            <person name="Sedaghat-Telgerd N."/>
            <person name="Lavrijssen B."/>
            <person name="Ohm R.A."/>
            <person name="Hendrickx P.M."/>
            <person name="Scholtmeijer K."/>
            <person name="Baars J.J.P."/>
            <person name="van Peer A."/>
        </authorList>
    </citation>
    <scope>NUCLEOTIDE SEQUENCE [LARGE SCALE GENOMIC DNA]</scope>
    <source>
        <strain evidence="16 17">H119_p4</strain>
    </source>
</reference>
<keyword evidence="7 13" id="KW-0479">Metal-binding</keyword>
<evidence type="ECO:0000256" key="15">
    <source>
        <dbReference type="SAM" id="Phobius"/>
    </source>
</evidence>
<evidence type="ECO:0000313" key="17">
    <source>
        <dbReference type="Proteomes" id="UP000629468"/>
    </source>
</evidence>
<dbReference type="SUPFAM" id="SSF48264">
    <property type="entry name" value="Cytochrome P450"/>
    <property type="match status" value="1"/>
</dbReference>
<evidence type="ECO:0008006" key="18">
    <source>
        <dbReference type="Google" id="ProtNLM"/>
    </source>
</evidence>
<dbReference type="CDD" id="cd11069">
    <property type="entry name" value="CYP_FUM15-like"/>
    <property type="match status" value="1"/>
</dbReference>
<dbReference type="EMBL" id="JABXXO010000003">
    <property type="protein sequence ID" value="KAF7782517.1"/>
    <property type="molecule type" value="Genomic_DNA"/>
</dbReference>
<dbReference type="GO" id="GO:0016705">
    <property type="term" value="F:oxidoreductase activity, acting on paired donors, with incorporation or reduction of molecular oxygen"/>
    <property type="evidence" value="ECO:0007669"/>
    <property type="project" value="InterPro"/>
</dbReference>
<keyword evidence="11" id="KW-0503">Monooxygenase</keyword>
<evidence type="ECO:0000256" key="6">
    <source>
        <dbReference type="ARBA" id="ARBA00022692"/>
    </source>
</evidence>
<evidence type="ECO:0000256" key="9">
    <source>
        <dbReference type="ARBA" id="ARBA00023002"/>
    </source>
</evidence>
<comment type="subcellular location">
    <subcellularLocation>
        <location evidence="2">Membrane</location>
    </subcellularLocation>
</comment>
<dbReference type="PANTHER" id="PTHR24305:SF166">
    <property type="entry name" value="CYTOCHROME P450 12A4, MITOCHONDRIAL-RELATED"/>
    <property type="match status" value="1"/>
</dbReference>
<comment type="pathway">
    <text evidence="3">Secondary metabolite biosynthesis; terpenoid biosynthesis.</text>
</comment>
<feature type="region of interest" description="Disordered" evidence="14">
    <location>
        <begin position="173"/>
        <end position="210"/>
    </location>
</feature>
<feature type="transmembrane region" description="Helical" evidence="15">
    <location>
        <begin position="101"/>
        <end position="123"/>
    </location>
</feature>
<feature type="compositionally biased region" description="Polar residues" evidence="14">
    <location>
        <begin position="286"/>
        <end position="298"/>
    </location>
</feature>
<dbReference type="InterPro" id="IPR002401">
    <property type="entry name" value="Cyt_P450_E_grp-I"/>
</dbReference>
<sequence length="970" mass="107445">MPPATSITVIRSLRLDLRRISNPFHQRSKRQEVPPEPAVTTPEITGEDTKTDTTTDIFTPYSPPPSLHAAALPPTSVLEPSGSGPGSSDHHPSHSHPTGEIIAIAVPLVFASLLCMILVLCWLKSKNFKSALKRVFSKANCVRQPARTWSLTTQEDLIIDIRAKTLGPGMDGQAQDGMHLDTESEKSDELEGSIESEISEGPVPPRHVPPSISSRESVVLVENECGILNMAAFWSRMEAEEANVCLATSIALAGSGSEINSSMAHSLATGSSLNIRNRTRQDSDASESTQETTGSNIFSTGTTSCSSKTSFRRGGDSQEDMDVEDDLHTEETAFELARAQTQSVEIKRGVLINWGGEFGGNSCRKSGGSTLPSVVVTCPSSLSSISVDLDEFPLPPDDFVTIKPWSSAFFSQMSFLLAVSGVLVALTAWIIYHVFIEPRFNPLQQIAGPPCGLFKGNLRKLLDPISSSKAHHIYVRRYGRSIRIRGVGPWDERLLTLDPLSLQHVLKNPSIYEKPWQSRTLITGLIGCGMLSAEGQMHKRQRRVATPAFSIQNLREMVPMVFKKGTQLKDKWMSMTAEACQSSKESSLTLDVCRWVSRATFDVIGIAGFDYSFNAIHDESNALFLAYKEMFEAAVSQGKPWRTMLSIYLPWFNKLFPDERQRLVERCQGTIHRVAGQLVKDKKCKMEEVLSEGKSYEGKDLLSLLLKSNASNELAPENRISDEDILHNINTFMFAGSDTSSLSLAWTFYLLANHPDIQSRLRNELLSISPATGASDLTEEEILSLYDNLSNLPYLHNIVRESLRLIPPVHSSIRVATKDDEVPTMYPVHGRDGQVISGKRSVTVPKGSFVHVAVEGFNLDKEMWGEDAWDFNPDRWDTLPDKVQEIPGIFSNTLTFSSGPRSCIGMRFSLIEIKTFLYILLTSFVFIPTSEKIHRVNVVLTRPFVSKRYKDGSQLPLTISPFEPPSPPSR</sequence>
<evidence type="ECO:0000256" key="11">
    <source>
        <dbReference type="ARBA" id="ARBA00023033"/>
    </source>
</evidence>
<dbReference type="Proteomes" id="UP000629468">
    <property type="component" value="Unassembled WGS sequence"/>
</dbReference>
<keyword evidence="6 15" id="KW-0812">Transmembrane</keyword>
<dbReference type="InterPro" id="IPR001128">
    <property type="entry name" value="Cyt_P450"/>
</dbReference>
<accession>A0A8H7F870</accession>
<feature type="region of interest" description="Disordered" evidence="14">
    <location>
        <begin position="272"/>
        <end position="323"/>
    </location>
</feature>